<dbReference type="Proteomes" id="UP000198828">
    <property type="component" value="Unassembled WGS sequence"/>
</dbReference>
<evidence type="ECO:0000313" key="3">
    <source>
        <dbReference type="Proteomes" id="UP000198828"/>
    </source>
</evidence>
<gene>
    <name evidence="2" type="ORF">SAMN05660923_02092</name>
</gene>
<protein>
    <submittedName>
        <fullName evidence="2">S-layer homology domain-containing protein</fullName>
    </submittedName>
</protein>
<evidence type="ECO:0000313" key="2">
    <source>
        <dbReference type="EMBL" id="SDX31384.1"/>
    </source>
</evidence>
<organism evidence="2 3">
    <name type="scientific">Tepidimicrobium xylanilyticum</name>
    <dbReference type="NCBI Taxonomy" id="1123352"/>
    <lineage>
        <taxon>Bacteria</taxon>
        <taxon>Bacillati</taxon>
        <taxon>Bacillota</taxon>
        <taxon>Tissierellia</taxon>
        <taxon>Tissierellales</taxon>
        <taxon>Tepidimicrobiaceae</taxon>
        <taxon>Tepidimicrobium</taxon>
    </lineage>
</organism>
<dbReference type="InterPro" id="IPR001119">
    <property type="entry name" value="SLH_dom"/>
</dbReference>
<accession>A0A1H3AQH3</accession>
<sequence>MLLTLTITIISTPVPSFAIGDPKLDKLVGTFRGSYYANQGHTGLTLKVEKTDDGEYIAEFFFYSVPDNPSVPSGRYKCEVTYSPDTGNYYVRGVEWIERPSGYVFVDLEGPLKEGIFEGIVDSHLGSKYTFHLVKQEGENAPSNWAEVTVDDAVLEGYVPLELQNNYKKSITRAEFARLVVAAISLKTDQNIEEVIESKGYSYEENPFDDTSDRYVLAASTLNIVKGYGNRKFGPDDLITREQSAVMLTRLAEVFNVDTSENRSIQFKDRSSFSDWAVSSIDFVTHRTDKKTNTPVMMGSDNLFNPKGNYTKEQAILTIYRLMNSLD</sequence>
<feature type="domain" description="SLH" evidence="1">
    <location>
        <begin position="264"/>
        <end position="327"/>
    </location>
</feature>
<feature type="domain" description="SLH" evidence="1">
    <location>
        <begin position="199"/>
        <end position="262"/>
    </location>
</feature>
<name>A0A1H3AQH3_9FIRM</name>
<dbReference type="PROSITE" id="PS51272">
    <property type="entry name" value="SLH"/>
    <property type="match status" value="2"/>
</dbReference>
<evidence type="ECO:0000259" key="1">
    <source>
        <dbReference type="PROSITE" id="PS51272"/>
    </source>
</evidence>
<dbReference type="AlphaFoldDB" id="A0A1H3AQH3"/>
<dbReference type="RefSeq" id="WP_159428675.1">
    <property type="nucleotide sequence ID" value="NZ_FNNG01000009.1"/>
</dbReference>
<proteinExistence type="predicted"/>
<keyword evidence="3" id="KW-1185">Reference proteome</keyword>
<dbReference type="Pfam" id="PF00395">
    <property type="entry name" value="SLH"/>
    <property type="match status" value="1"/>
</dbReference>
<reference evidence="2 3" key="1">
    <citation type="submission" date="2016-10" db="EMBL/GenBank/DDBJ databases">
        <authorList>
            <person name="de Groot N.N."/>
        </authorList>
    </citation>
    <scope>NUCLEOTIDE SEQUENCE [LARGE SCALE GENOMIC DNA]</scope>
    <source>
        <strain evidence="2 3">DSM 23310</strain>
    </source>
</reference>
<dbReference type="OrthoDB" id="9808890at2"/>
<dbReference type="EMBL" id="FNNG01000009">
    <property type="protein sequence ID" value="SDX31384.1"/>
    <property type="molecule type" value="Genomic_DNA"/>
</dbReference>